<evidence type="ECO:0000256" key="1">
    <source>
        <dbReference type="SAM" id="MobiDB-lite"/>
    </source>
</evidence>
<proteinExistence type="predicted"/>
<evidence type="ECO:0000313" key="3">
    <source>
        <dbReference type="Proteomes" id="UP000826661"/>
    </source>
</evidence>
<feature type="region of interest" description="Disordered" evidence="1">
    <location>
        <begin position="276"/>
        <end position="320"/>
    </location>
</feature>
<name>A0A8G0LG92_9HYPO</name>
<dbReference type="AlphaFoldDB" id="A0A8G0LG92"/>
<evidence type="ECO:0008006" key="4">
    <source>
        <dbReference type="Google" id="ProtNLM"/>
    </source>
</evidence>
<feature type="compositionally biased region" description="Low complexity" evidence="1">
    <location>
        <begin position="114"/>
        <end position="129"/>
    </location>
</feature>
<protein>
    <recommendedName>
        <fullName evidence="4">Glycine-rich cell wall structural protein 1</fullName>
    </recommendedName>
</protein>
<feature type="region of interest" description="Disordered" evidence="1">
    <location>
        <begin position="1"/>
        <end position="236"/>
    </location>
</feature>
<sequence length="320" mass="34108">MSSAMETINQLATSAAKAVWGDSSTDETHKEPISGATGDVSKGEPYDAGNLDIKDQNKVESSLKGQEDDSPSDLAENEYYALSSSAKDKPLPESPRTQEPIGGQLQDRTKSNLNDTTTKSNLKDTTTGTNADDDVNPEEGKPLDKLTGAGPRPVEELAKENGGNAAAASSNDAVSSSQQEDNKPKEQKLPEDNSQQPGGDQKWEASEEDYVKTTGLAADGGNFDAAKPGAGVEADRMSPPAAYFSPILSFISSSYGHGEPHTDHVNYIGLMEQKGMKIDDDDNNNHKAGGSSGRKSSDSGRHHKDKPSLGERIKNKLHRH</sequence>
<feature type="compositionally biased region" description="Basic and acidic residues" evidence="1">
    <location>
        <begin position="180"/>
        <end position="191"/>
    </location>
</feature>
<evidence type="ECO:0000313" key="2">
    <source>
        <dbReference type="EMBL" id="QYS99334.1"/>
    </source>
</evidence>
<accession>A0A8G0LG92</accession>
<keyword evidence="3" id="KW-1185">Reference proteome</keyword>
<dbReference type="EMBL" id="CP075866">
    <property type="protein sequence ID" value="QYS99334.1"/>
    <property type="molecule type" value="Genomic_DNA"/>
</dbReference>
<feature type="compositionally biased region" description="Basic and acidic residues" evidence="1">
    <location>
        <begin position="201"/>
        <end position="211"/>
    </location>
</feature>
<gene>
    <name evidence="2" type="ORF">H0G86_006471</name>
</gene>
<feature type="compositionally biased region" description="Low complexity" evidence="1">
    <location>
        <begin position="165"/>
        <end position="177"/>
    </location>
</feature>
<dbReference type="Proteomes" id="UP000826661">
    <property type="component" value="Chromosome III"/>
</dbReference>
<reference evidence="2 3" key="1">
    <citation type="journal article" date="2021" name="BMC Genomics">
        <title>Telomere-to-telomere genome assembly of asparaginase-producing Trichoderma simmonsii.</title>
        <authorList>
            <person name="Chung D."/>
            <person name="Kwon Y.M."/>
            <person name="Yang Y."/>
        </authorList>
    </citation>
    <scope>NUCLEOTIDE SEQUENCE [LARGE SCALE GENOMIC DNA]</scope>
    <source>
        <strain evidence="2 3">GH-Sj1</strain>
    </source>
</reference>
<feature type="compositionally biased region" description="Basic and acidic residues" evidence="1">
    <location>
        <begin position="295"/>
        <end position="314"/>
    </location>
</feature>
<feature type="compositionally biased region" description="Polar residues" evidence="1">
    <location>
        <begin position="1"/>
        <end position="13"/>
    </location>
</feature>
<organism evidence="2 3">
    <name type="scientific">Trichoderma simmonsii</name>
    <dbReference type="NCBI Taxonomy" id="1491479"/>
    <lineage>
        <taxon>Eukaryota</taxon>
        <taxon>Fungi</taxon>
        <taxon>Dikarya</taxon>
        <taxon>Ascomycota</taxon>
        <taxon>Pezizomycotina</taxon>
        <taxon>Sordariomycetes</taxon>
        <taxon>Hypocreomycetidae</taxon>
        <taxon>Hypocreales</taxon>
        <taxon>Hypocreaceae</taxon>
        <taxon>Trichoderma</taxon>
    </lineage>
</organism>